<sequence>MSQYIQVTEDEGDDPMEVPSEDDGTLLLSTLAAQFPGACGLKYRNPDSGAFRGIRLSDGRLYPPDGKWGNRMFIAVFPKTGNECKRVREENPVIDNTMIRRKHEKSKCSDLIVLGLPWKSTEEDLRKYFSTIGDLLMVQVKKDTKTGQSKGFGFIRFADYESQQKCMATRHLIEGRWCDVRIPNSKEGAQNVMNRKVFVGRCTDDMTAEDLRQYFGKFGEVVDVFIPKPFRAFAFVTFADSDVSQGLCGEDHIIKGASVHISSAAPKNYDRQNDKKAITPGHPGYGQGYAHHSSWSQGGRSNTQAMANQGSAMGHGNMPNNLSLGPIQISPAMLAAAQAMLSGQGGWGPIGLVSQGNNTGTGIGTGVGVNVGGASTPNAQPTVETSSQASAQSFGSIGSNSQAAAVAAPVPTASNSFLGWGSSHSQGSEPGSSPGVGGWGTPQSGKTGGTWN</sequence>
<dbReference type="SMART" id="SM00360">
    <property type="entry name" value="RRM"/>
    <property type="match status" value="2"/>
</dbReference>
<evidence type="ECO:0000256" key="1">
    <source>
        <dbReference type="ARBA" id="ARBA00004123"/>
    </source>
</evidence>
<dbReference type="SUPFAM" id="SSF54928">
    <property type="entry name" value="RNA-binding domain, RBD"/>
    <property type="match status" value="1"/>
</dbReference>
<dbReference type="FunFam" id="3.30.70.330:FF:000107">
    <property type="entry name" value="TAR DNA-binding protein 43"/>
    <property type="match status" value="1"/>
</dbReference>
<dbReference type="GO" id="GO:0005739">
    <property type="term" value="C:mitochondrion"/>
    <property type="evidence" value="ECO:0007669"/>
    <property type="project" value="UniProtKB-SubCell"/>
</dbReference>
<dbReference type="InterPro" id="IPR012677">
    <property type="entry name" value="Nucleotide-bd_a/b_plait_sf"/>
</dbReference>
<keyword evidence="10" id="KW-0496">Mitochondrion</keyword>
<feature type="region of interest" description="Disordered" evidence="15">
    <location>
        <begin position="418"/>
        <end position="452"/>
    </location>
</feature>
<gene>
    <name evidence="17" type="ORF">KP79_PYT03001</name>
</gene>
<feature type="domain" description="RRM" evidence="16">
    <location>
        <begin position="195"/>
        <end position="266"/>
    </location>
</feature>
<keyword evidence="13" id="KW-0539">Nucleus</keyword>
<evidence type="ECO:0000256" key="8">
    <source>
        <dbReference type="ARBA" id="ARBA00023015"/>
    </source>
</evidence>
<evidence type="ECO:0000256" key="10">
    <source>
        <dbReference type="ARBA" id="ARBA00023128"/>
    </source>
</evidence>
<evidence type="ECO:0000256" key="5">
    <source>
        <dbReference type="ARBA" id="ARBA00022664"/>
    </source>
</evidence>
<dbReference type="FunFam" id="3.30.70.330:FF:000098">
    <property type="entry name" value="TAR DNA-binding protein 43"/>
    <property type="match status" value="1"/>
</dbReference>
<dbReference type="CDD" id="cd12321">
    <property type="entry name" value="RRM1_TDP43"/>
    <property type="match status" value="1"/>
</dbReference>
<protein>
    <recommendedName>
        <fullName evidence="3">TAR DNA-binding protein 43</fullName>
    </recommendedName>
</protein>
<dbReference type="CDD" id="cd19609">
    <property type="entry name" value="NTD_TDP-43"/>
    <property type="match status" value="1"/>
</dbReference>
<dbReference type="Pfam" id="PF18694">
    <property type="entry name" value="TDP-43_N"/>
    <property type="match status" value="1"/>
</dbReference>
<keyword evidence="5" id="KW-0507">mRNA processing</keyword>
<dbReference type="EMBL" id="NEDP02076495">
    <property type="protein sequence ID" value="OWF36684.1"/>
    <property type="molecule type" value="Genomic_DNA"/>
</dbReference>
<keyword evidence="11" id="KW-0804">Transcription</keyword>
<reference evidence="17 18" key="1">
    <citation type="journal article" date="2017" name="Nat. Ecol. Evol.">
        <title>Scallop genome provides insights into evolution of bilaterian karyotype and development.</title>
        <authorList>
            <person name="Wang S."/>
            <person name="Zhang J."/>
            <person name="Jiao W."/>
            <person name="Li J."/>
            <person name="Xun X."/>
            <person name="Sun Y."/>
            <person name="Guo X."/>
            <person name="Huan P."/>
            <person name="Dong B."/>
            <person name="Zhang L."/>
            <person name="Hu X."/>
            <person name="Sun X."/>
            <person name="Wang J."/>
            <person name="Zhao C."/>
            <person name="Wang Y."/>
            <person name="Wang D."/>
            <person name="Huang X."/>
            <person name="Wang R."/>
            <person name="Lv J."/>
            <person name="Li Y."/>
            <person name="Zhang Z."/>
            <person name="Liu B."/>
            <person name="Lu W."/>
            <person name="Hui Y."/>
            <person name="Liang J."/>
            <person name="Zhou Z."/>
            <person name="Hou R."/>
            <person name="Li X."/>
            <person name="Liu Y."/>
            <person name="Li H."/>
            <person name="Ning X."/>
            <person name="Lin Y."/>
            <person name="Zhao L."/>
            <person name="Xing Q."/>
            <person name="Dou J."/>
            <person name="Li Y."/>
            <person name="Mao J."/>
            <person name="Guo H."/>
            <person name="Dou H."/>
            <person name="Li T."/>
            <person name="Mu C."/>
            <person name="Jiang W."/>
            <person name="Fu Q."/>
            <person name="Fu X."/>
            <person name="Miao Y."/>
            <person name="Liu J."/>
            <person name="Yu Q."/>
            <person name="Li R."/>
            <person name="Liao H."/>
            <person name="Li X."/>
            <person name="Kong Y."/>
            <person name="Jiang Z."/>
            <person name="Chourrout D."/>
            <person name="Li R."/>
            <person name="Bao Z."/>
        </authorList>
    </citation>
    <scope>NUCLEOTIDE SEQUENCE [LARGE SCALE GENOMIC DNA]</scope>
    <source>
        <strain evidence="17 18">PY_sf001</strain>
    </source>
</reference>
<dbReference type="Proteomes" id="UP000242188">
    <property type="component" value="Unassembled WGS sequence"/>
</dbReference>
<dbReference type="PROSITE" id="PS50102">
    <property type="entry name" value="RRM"/>
    <property type="match status" value="2"/>
</dbReference>
<evidence type="ECO:0000256" key="11">
    <source>
        <dbReference type="ARBA" id="ARBA00023163"/>
    </source>
</evidence>
<comment type="caution">
    <text evidence="17">The sequence shown here is derived from an EMBL/GenBank/DDBJ whole genome shotgun (WGS) entry which is preliminary data.</text>
</comment>
<feature type="compositionally biased region" description="Gly residues" evidence="15">
    <location>
        <begin position="434"/>
        <end position="452"/>
    </location>
</feature>
<dbReference type="GO" id="GO:0010468">
    <property type="term" value="P:regulation of gene expression"/>
    <property type="evidence" value="ECO:0007669"/>
    <property type="project" value="TreeGrafter"/>
</dbReference>
<dbReference type="CDD" id="cd12322">
    <property type="entry name" value="RRM2_TDP43"/>
    <property type="match status" value="1"/>
</dbReference>
<evidence type="ECO:0000256" key="4">
    <source>
        <dbReference type="ARBA" id="ARBA00022491"/>
    </source>
</evidence>
<dbReference type="InterPro" id="IPR035979">
    <property type="entry name" value="RBD_domain_sf"/>
</dbReference>
<dbReference type="GO" id="GO:0003690">
    <property type="term" value="F:double-stranded DNA binding"/>
    <property type="evidence" value="ECO:0007669"/>
    <property type="project" value="UniProtKB-ARBA"/>
</dbReference>
<dbReference type="GO" id="GO:0008380">
    <property type="term" value="P:RNA splicing"/>
    <property type="evidence" value="ECO:0007669"/>
    <property type="project" value="UniProtKB-KW"/>
</dbReference>
<keyword evidence="4" id="KW-0678">Repressor</keyword>
<keyword evidence="18" id="KW-1185">Reference proteome</keyword>
<dbReference type="GO" id="GO:0000785">
    <property type="term" value="C:chromatin"/>
    <property type="evidence" value="ECO:0007669"/>
    <property type="project" value="TreeGrafter"/>
</dbReference>
<comment type="subcellular location">
    <subcellularLocation>
        <location evidence="2">Mitochondrion</location>
    </subcellularLocation>
    <subcellularLocation>
        <location evidence="1">Nucleus</location>
    </subcellularLocation>
</comment>
<dbReference type="Gene3D" id="3.30.70.330">
    <property type="match status" value="2"/>
</dbReference>
<evidence type="ECO:0000259" key="16">
    <source>
        <dbReference type="PROSITE" id="PS50102"/>
    </source>
</evidence>
<evidence type="ECO:0000256" key="13">
    <source>
        <dbReference type="ARBA" id="ARBA00023242"/>
    </source>
</evidence>
<evidence type="ECO:0000256" key="2">
    <source>
        <dbReference type="ARBA" id="ARBA00004173"/>
    </source>
</evidence>
<dbReference type="GO" id="GO:0006397">
    <property type="term" value="P:mRNA processing"/>
    <property type="evidence" value="ECO:0007669"/>
    <property type="project" value="UniProtKB-KW"/>
</dbReference>
<feature type="compositionally biased region" description="Low complexity" evidence="15">
    <location>
        <begin position="421"/>
        <end position="433"/>
    </location>
</feature>
<feature type="domain" description="RRM" evidence="16">
    <location>
        <begin position="109"/>
        <end position="187"/>
    </location>
</feature>
<keyword evidence="7 14" id="KW-0694">RNA-binding</keyword>
<dbReference type="GO" id="GO:0005654">
    <property type="term" value="C:nucleoplasm"/>
    <property type="evidence" value="ECO:0007669"/>
    <property type="project" value="TreeGrafter"/>
</dbReference>
<keyword evidence="12" id="KW-0508">mRNA splicing</keyword>
<evidence type="ECO:0000256" key="3">
    <source>
        <dbReference type="ARBA" id="ARBA00018889"/>
    </source>
</evidence>
<evidence type="ECO:0000256" key="14">
    <source>
        <dbReference type="PROSITE-ProRule" id="PRU00176"/>
    </source>
</evidence>
<dbReference type="GO" id="GO:0003723">
    <property type="term" value="F:RNA binding"/>
    <property type="evidence" value="ECO:0007669"/>
    <property type="project" value="UniProtKB-UniRule"/>
</dbReference>
<keyword evidence="6" id="KW-0677">Repeat</keyword>
<dbReference type="STRING" id="6573.A0A210PJN0"/>
<evidence type="ECO:0000313" key="17">
    <source>
        <dbReference type="EMBL" id="OWF36684.1"/>
    </source>
</evidence>
<dbReference type="AlphaFoldDB" id="A0A210PJN0"/>
<dbReference type="Pfam" id="PF00076">
    <property type="entry name" value="RRM_1"/>
    <property type="match status" value="2"/>
</dbReference>
<evidence type="ECO:0000256" key="15">
    <source>
        <dbReference type="SAM" id="MobiDB-lite"/>
    </source>
</evidence>
<evidence type="ECO:0000313" key="18">
    <source>
        <dbReference type="Proteomes" id="UP000242188"/>
    </source>
</evidence>
<keyword evidence="9 17" id="KW-0238">DNA-binding</keyword>
<dbReference type="PANTHER" id="PTHR48033">
    <property type="entry name" value="RNA-BINDING (RRM/RBD/RNP MOTIFS) FAMILY PROTEIN"/>
    <property type="match status" value="1"/>
</dbReference>
<dbReference type="InterPro" id="IPR000504">
    <property type="entry name" value="RRM_dom"/>
</dbReference>
<name>A0A210PJN0_MIZYE</name>
<proteinExistence type="predicted"/>
<dbReference type="OrthoDB" id="2020831at2759"/>
<dbReference type="PANTHER" id="PTHR48033:SF9">
    <property type="entry name" value="TAR DNA-BINDING PROTEIN 43"/>
    <property type="match status" value="1"/>
</dbReference>
<evidence type="ECO:0000256" key="9">
    <source>
        <dbReference type="ARBA" id="ARBA00023125"/>
    </source>
</evidence>
<accession>A0A210PJN0</accession>
<evidence type="ECO:0000256" key="12">
    <source>
        <dbReference type="ARBA" id="ARBA00023187"/>
    </source>
</evidence>
<evidence type="ECO:0000256" key="6">
    <source>
        <dbReference type="ARBA" id="ARBA00022737"/>
    </source>
</evidence>
<organism evidence="17 18">
    <name type="scientific">Mizuhopecten yessoensis</name>
    <name type="common">Japanese scallop</name>
    <name type="synonym">Patinopecten yessoensis</name>
    <dbReference type="NCBI Taxonomy" id="6573"/>
    <lineage>
        <taxon>Eukaryota</taxon>
        <taxon>Metazoa</taxon>
        <taxon>Spiralia</taxon>
        <taxon>Lophotrochozoa</taxon>
        <taxon>Mollusca</taxon>
        <taxon>Bivalvia</taxon>
        <taxon>Autobranchia</taxon>
        <taxon>Pteriomorphia</taxon>
        <taxon>Pectinida</taxon>
        <taxon>Pectinoidea</taxon>
        <taxon>Pectinidae</taxon>
        <taxon>Mizuhopecten</taxon>
    </lineage>
</organism>
<keyword evidence="8" id="KW-0805">Transcription regulation</keyword>
<dbReference type="InterPro" id="IPR041105">
    <property type="entry name" value="TDP-43_N"/>
</dbReference>
<evidence type="ECO:0000256" key="7">
    <source>
        <dbReference type="ARBA" id="ARBA00022884"/>
    </source>
</evidence>